<accession>A0A1B0G6U5</accession>
<dbReference type="InterPro" id="IPR015915">
    <property type="entry name" value="Kelch-typ_b-propeller"/>
</dbReference>
<dbReference type="Pfam" id="PF01344">
    <property type="entry name" value="Kelch_1"/>
    <property type="match status" value="2"/>
</dbReference>
<dbReference type="Gene3D" id="2.120.10.80">
    <property type="entry name" value="Kelch-type beta propeller"/>
    <property type="match status" value="1"/>
</dbReference>
<reference evidence="3" key="1">
    <citation type="submission" date="2020-05" db="UniProtKB">
        <authorList>
            <consortium name="EnsemblMetazoa"/>
        </authorList>
    </citation>
    <scope>IDENTIFICATION</scope>
    <source>
        <strain evidence="3">Yale</strain>
    </source>
</reference>
<dbReference type="STRING" id="37546.A0A1B0G6U5"/>
<keyword evidence="2" id="KW-0677">Repeat</keyword>
<evidence type="ECO:0000313" key="4">
    <source>
        <dbReference type="Proteomes" id="UP000092444"/>
    </source>
</evidence>
<dbReference type="SUPFAM" id="SSF117281">
    <property type="entry name" value="Kelch motif"/>
    <property type="match status" value="1"/>
</dbReference>
<dbReference type="PANTHER" id="PTHR24412">
    <property type="entry name" value="KELCH PROTEIN"/>
    <property type="match status" value="1"/>
</dbReference>
<evidence type="ECO:0000313" key="3">
    <source>
        <dbReference type="EnsemblMetazoa" id="GMOY009039-PA"/>
    </source>
</evidence>
<dbReference type="AlphaFoldDB" id="A0A1B0G6U5"/>
<name>A0A1B0G6U5_GLOMM</name>
<dbReference type="SMART" id="SM00612">
    <property type="entry name" value="Kelch"/>
    <property type="match status" value="2"/>
</dbReference>
<proteinExistence type="predicted"/>
<evidence type="ECO:0000256" key="1">
    <source>
        <dbReference type="ARBA" id="ARBA00022441"/>
    </source>
</evidence>
<sequence length="157" mass="17680">MKTLLNLDMVFRLSRTRQRGEFISGQIYAVGGLVSNGESVSTVEIYDPHEKGRRMGGQMSMMRSRVCVAVIDGKLYAFGGFNGSERLSTVEIYDPRKNIWTQGSAMNCKRKKRKEGAISVSRRCCGCKWLFTTTGHKDGNQYHQQIMRANCDTGIII</sequence>
<protein>
    <recommendedName>
        <fullName evidence="5">Kelch repeat protein</fullName>
    </recommendedName>
</protein>
<dbReference type="EnsemblMetazoa" id="GMOY009039-RA">
    <property type="protein sequence ID" value="GMOY009039-PA"/>
    <property type="gene ID" value="GMOY009039"/>
</dbReference>
<dbReference type="VEuPathDB" id="VectorBase:GMOY009039"/>
<evidence type="ECO:0008006" key="5">
    <source>
        <dbReference type="Google" id="ProtNLM"/>
    </source>
</evidence>
<keyword evidence="1" id="KW-0880">Kelch repeat</keyword>
<dbReference type="InterPro" id="IPR006652">
    <property type="entry name" value="Kelch_1"/>
</dbReference>
<dbReference type="PhylomeDB" id="A0A1B0G6U5"/>
<organism evidence="3 4">
    <name type="scientific">Glossina morsitans morsitans</name>
    <name type="common">Savannah tsetse fly</name>
    <dbReference type="NCBI Taxonomy" id="37546"/>
    <lineage>
        <taxon>Eukaryota</taxon>
        <taxon>Metazoa</taxon>
        <taxon>Ecdysozoa</taxon>
        <taxon>Arthropoda</taxon>
        <taxon>Hexapoda</taxon>
        <taxon>Insecta</taxon>
        <taxon>Pterygota</taxon>
        <taxon>Neoptera</taxon>
        <taxon>Endopterygota</taxon>
        <taxon>Diptera</taxon>
        <taxon>Brachycera</taxon>
        <taxon>Muscomorpha</taxon>
        <taxon>Hippoboscoidea</taxon>
        <taxon>Glossinidae</taxon>
        <taxon>Glossina</taxon>
    </lineage>
</organism>
<keyword evidence="4" id="KW-1185">Reference proteome</keyword>
<dbReference type="PANTHER" id="PTHR24412:SF497">
    <property type="entry name" value="KELCH-LIKE PROTEIN 18"/>
    <property type="match status" value="1"/>
</dbReference>
<dbReference type="Proteomes" id="UP000092444">
    <property type="component" value="Unassembled WGS sequence"/>
</dbReference>
<dbReference type="EMBL" id="CCAG010013874">
    <property type="status" value="NOT_ANNOTATED_CDS"/>
    <property type="molecule type" value="Genomic_DNA"/>
</dbReference>
<evidence type="ECO:0000256" key="2">
    <source>
        <dbReference type="ARBA" id="ARBA00022737"/>
    </source>
</evidence>